<evidence type="ECO:0000313" key="3">
    <source>
        <dbReference type="Proteomes" id="UP000703269"/>
    </source>
</evidence>
<gene>
    <name evidence="2" type="ORF">PsYK624_045420</name>
</gene>
<name>A0A9P3G6N7_9APHY</name>
<dbReference type="SUPFAM" id="SSF54695">
    <property type="entry name" value="POZ domain"/>
    <property type="match status" value="1"/>
</dbReference>
<dbReference type="Proteomes" id="UP000703269">
    <property type="component" value="Unassembled WGS sequence"/>
</dbReference>
<dbReference type="SMART" id="SM00225">
    <property type="entry name" value="BTB"/>
    <property type="match status" value="1"/>
</dbReference>
<comment type="caution">
    <text evidence="2">The sequence shown here is derived from an EMBL/GenBank/DDBJ whole genome shotgun (WGS) entry which is preliminary data.</text>
</comment>
<reference evidence="2 3" key="1">
    <citation type="submission" date="2021-08" db="EMBL/GenBank/DDBJ databases">
        <title>Draft Genome Sequence of Phanerochaete sordida strain YK-624.</title>
        <authorList>
            <person name="Mori T."/>
            <person name="Dohra H."/>
            <person name="Suzuki T."/>
            <person name="Kawagishi H."/>
            <person name="Hirai H."/>
        </authorList>
    </citation>
    <scope>NUCLEOTIDE SEQUENCE [LARGE SCALE GENOMIC DNA]</scope>
    <source>
        <strain evidence="2 3">YK-624</strain>
    </source>
</reference>
<organism evidence="2 3">
    <name type="scientific">Phanerochaete sordida</name>
    <dbReference type="NCBI Taxonomy" id="48140"/>
    <lineage>
        <taxon>Eukaryota</taxon>
        <taxon>Fungi</taxon>
        <taxon>Dikarya</taxon>
        <taxon>Basidiomycota</taxon>
        <taxon>Agaricomycotina</taxon>
        <taxon>Agaricomycetes</taxon>
        <taxon>Polyporales</taxon>
        <taxon>Phanerochaetaceae</taxon>
        <taxon>Phanerochaete</taxon>
    </lineage>
</organism>
<accession>A0A9P3G6N7</accession>
<dbReference type="OrthoDB" id="3157337at2759"/>
<sequence length="365" mass="40304">MTEEVARHPKFYLPEGDCVFRIEATLFRVHRFILSRDSSAFEDMFSMPTGSVGQELPKEGYSDDRPIVLEGEVASDFEALLAVLYALPAELHELTSNPANVSQLLTVAEMANKYHFVTTTAWAISALCAVTECPTEPPRAERAPHSPLECAWASPPILRRLIEVALLCGHKQLCDHAVEKWVQLIQDGFENPVAAMGVADEHGLARLAGVAYYETLLGCDGDLAYTWAPPDENAPATTHTPALSQRVRLLRGFFALVRRWETLRGAPPPFARPEGCTYHAHGCLSTWAATWRAAARSDGLVHRPAADVLGRLRAMRELLDADRDLRLALTPACRRAAMESVHELCEREEDGLAVHFRDLTASGEA</sequence>
<dbReference type="InterPro" id="IPR000210">
    <property type="entry name" value="BTB/POZ_dom"/>
</dbReference>
<evidence type="ECO:0000259" key="1">
    <source>
        <dbReference type="PROSITE" id="PS50097"/>
    </source>
</evidence>
<evidence type="ECO:0000313" key="2">
    <source>
        <dbReference type="EMBL" id="GJE88459.1"/>
    </source>
</evidence>
<protein>
    <submittedName>
        <fullName evidence="2">BTB/POZ domain-containing protein</fullName>
    </submittedName>
</protein>
<keyword evidence="3" id="KW-1185">Reference proteome</keyword>
<dbReference type="Pfam" id="PF00651">
    <property type="entry name" value="BTB"/>
    <property type="match status" value="1"/>
</dbReference>
<feature type="domain" description="BTB" evidence="1">
    <location>
        <begin position="16"/>
        <end position="93"/>
    </location>
</feature>
<dbReference type="PROSITE" id="PS50097">
    <property type="entry name" value="BTB"/>
    <property type="match status" value="1"/>
</dbReference>
<dbReference type="EMBL" id="BPQB01000009">
    <property type="protein sequence ID" value="GJE88459.1"/>
    <property type="molecule type" value="Genomic_DNA"/>
</dbReference>
<dbReference type="InterPro" id="IPR011333">
    <property type="entry name" value="SKP1/BTB/POZ_sf"/>
</dbReference>
<dbReference type="Gene3D" id="3.30.710.10">
    <property type="entry name" value="Potassium Channel Kv1.1, Chain A"/>
    <property type="match status" value="1"/>
</dbReference>
<proteinExistence type="predicted"/>
<dbReference type="CDD" id="cd18186">
    <property type="entry name" value="BTB_POZ_ZBTB_KLHL-like"/>
    <property type="match status" value="1"/>
</dbReference>
<dbReference type="AlphaFoldDB" id="A0A9P3G6N7"/>